<keyword evidence="2" id="KW-1185">Reference proteome</keyword>
<evidence type="ECO:0000313" key="2">
    <source>
        <dbReference type="Proteomes" id="UP001222027"/>
    </source>
</evidence>
<reference evidence="1 2" key="1">
    <citation type="submission" date="2022-12" db="EMBL/GenBank/DDBJ databases">
        <title>Chromosome-scale assembly of the Ensete ventricosum genome.</title>
        <authorList>
            <person name="Dussert Y."/>
            <person name="Stocks J."/>
            <person name="Wendawek A."/>
            <person name="Woldeyes F."/>
            <person name="Nichols R.A."/>
            <person name="Borrell J.S."/>
        </authorList>
    </citation>
    <scope>NUCLEOTIDE SEQUENCE [LARGE SCALE GENOMIC DNA]</scope>
    <source>
        <strain evidence="2">cv. Maze</strain>
        <tissue evidence="1">Seeds</tissue>
    </source>
</reference>
<sequence length="128" mass="14286">MEECYDLDLGETFLISYLQAFPWPASFHIRYGRMQKKLSDHKHFICYIQFEMKVEADDCNHYFVCSIISYARSWRDITLFTNAFSGTKNTKLNSDAAVAVAIIAVAPCANKAAGRGSEDAGAVSEALS</sequence>
<dbReference type="EMBL" id="JAQQAF010000007">
    <property type="protein sequence ID" value="KAJ8472169.1"/>
    <property type="molecule type" value="Genomic_DNA"/>
</dbReference>
<organism evidence="1 2">
    <name type="scientific">Ensete ventricosum</name>
    <name type="common">Abyssinian banana</name>
    <name type="synonym">Musa ensete</name>
    <dbReference type="NCBI Taxonomy" id="4639"/>
    <lineage>
        <taxon>Eukaryota</taxon>
        <taxon>Viridiplantae</taxon>
        <taxon>Streptophyta</taxon>
        <taxon>Embryophyta</taxon>
        <taxon>Tracheophyta</taxon>
        <taxon>Spermatophyta</taxon>
        <taxon>Magnoliopsida</taxon>
        <taxon>Liliopsida</taxon>
        <taxon>Zingiberales</taxon>
        <taxon>Musaceae</taxon>
        <taxon>Ensete</taxon>
    </lineage>
</organism>
<dbReference type="AlphaFoldDB" id="A0AAV8Q6R3"/>
<gene>
    <name evidence="1" type="ORF">OPV22_026512</name>
</gene>
<name>A0AAV8Q6R3_ENSVE</name>
<dbReference type="Proteomes" id="UP001222027">
    <property type="component" value="Unassembled WGS sequence"/>
</dbReference>
<proteinExistence type="predicted"/>
<comment type="caution">
    <text evidence="1">The sequence shown here is derived from an EMBL/GenBank/DDBJ whole genome shotgun (WGS) entry which is preliminary data.</text>
</comment>
<evidence type="ECO:0000313" key="1">
    <source>
        <dbReference type="EMBL" id="KAJ8472169.1"/>
    </source>
</evidence>
<accession>A0AAV8Q6R3</accession>
<protein>
    <submittedName>
        <fullName evidence="1">Uncharacterized protein</fullName>
    </submittedName>
</protein>